<dbReference type="STRING" id="692418.SAMN04488029_2825"/>
<dbReference type="EMBL" id="FWYF01000003">
    <property type="protein sequence ID" value="SMD36311.1"/>
    <property type="molecule type" value="Genomic_DNA"/>
</dbReference>
<feature type="signal peptide" evidence="1">
    <location>
        <begin position="1"/>
        <end position="19"/>
    </location>
</feature>
<sequence>MMKYVLCLLGLGLVACSSADINKELLIGTWKNTALKVKMNTFQNQEATKWLTAQRGQWEAVLQIKPIETTYFSDGRFQSTYTGLDNKRLGTEEGYWKLNGDSLILSSDNYNNSYKLEWTGNELRFVAWLDWDQDGNKDDLYDGWQVKVEP</sequence>
<accession>A0A1W2GIB5</accession>
<evidence type="ECO:0008006" key="4">
    <source>
        <dbReference type="Google" id="ProtNLM"/>
    </source>
</evidence>
<feature type="chain" id="PRO_5012845646" description="Lipocalin-like domain-containing protein" evidence="1">
    <location>
        <begin position="20"/>
        <end position="150"/>
    </location>
</feature>
<dbReference type="PROSITE" id="PS51257">
    <property type="entry name" value="PROKAR_LIPOPROTEIN"/>
    <property type="match status" value="1"/>
</dbReference>
<dbReference type="Proteomes" id="UP000192472">
    <property type="component" value="Unassembled WGS sequence"/>
</dbReference>
<dbReference type="AlphaFoldDB" id="A0A1W2GIB5"/>
<dbReference type="RefSeq" id="WP_084373479.1">
    <property type="nucleotide sequence ID" value="NZ_FWYF01000003.1"/>
</dbReference>
<gene>
    <name evidence="2" type="ORF">SAMN04488029_2825</name>
</gene>
<reference evidence="2 3" key="1">
    <citation type="submission" date="2017-04" db="EMBL/GenBank/DDBJ databases">
        <authorList>
            <person name="Afonso C.L."/>
            <person name="Miller P.J."/>
            <person name="Scott M.A."/>
            <person name="Spackman E."/>
            <person name="Goraichik I."/>
            <person name="Dimitrov K.M."/>
            <person name="Suarez D.L."/>
            <person name="Swayne D.E."/>
        </authorList>
    </citation>
    <scope>NUCLEOTIDE SEQUENCE [LARGE SCALE GENOMIC DNA]</scope>
    <source>
        <strain evidence="2 3">DSM 26133</strain>
    </source>
</reference>
<dbReference type="OrthoDB" id="982337at2"/>
<name>A0A1W2GIB5_REIFA</name>
<protein>
    <recommendedName>
        <fullName evidence="4">Lipocalin-like domain-containing protein</fullName>
    </recommendedName>
</protein>
<evidence type="ECO:0000313" key="3">
    <source>
        <dbReference type="Proteomes" id="UP000192472"/>
    </source>
</evidence>
<keyword evidence="3" id="KW-1185">Reference proteome</keyword>
<organism evidence="2 3">
    <name type="scientific">Reichenbachiella faecimaris</name>
    <dbReference type="NCBI Taxonomy" id="692418"/>
    <lineage>
        <taxon>Bacteria</taxon>
        <taxon>Pseudomonadati</taxon>
        <taxon>Bacteroidota</taxon>
        <taxon>Cytophagia</taxon>
        <taxon>Cytophagales</taxon>
        <taxon>Reichenbachiellaceae</taxon>
        <taxon>Reichenbachiella</taxon>
    </lineage>
</organism>
<keyword evidence="1" id="KW-0732">Signal</keyword>
<evidence type="ECO:0000256" key="1">
    <source>
        <dbReference type="SAM" id="SignalP"/>
    </source>
</evidence>
<proteinExistence type="predicted"/>
<evidence type="ECO:0000313" key="2">
    <source>
        <dbReference type="EMBL" id="SMD36311.1"/>
    </source>
</evidence>